<organism evidence="2 3">
    <name type="scientific">Corynebacterium aquatimens</name>
    <dbReference type="NCBI Taxonomy" id="1190508"/>
    <lineage>
        <taxon>Bacteria</taxon>
        <taxon>Bacillati</taxon>
        <taxon>Actinomycetota</taxon>
        <taxon>Actinomycetes</taxon>
        <taxon>Mycobacteriales</taxon>
        <taxon>Corynebacteriaceae</taxon>
        <taxon>Corynebacterium</taxon>
    </lineage>
</organism>
<comment type="caution">
    <text evidence="2">The sequence shown here is derived from an EMBL/GenBank/DDBJ whole genome shotgun (WGS) entry which is preliminary data.</text>
</comment>
<dbReference type="RefSeq" id="WP_231375349.1">
    <property type="nucleotide sequence ID" value="NZ_CP046980.1"/>
</dbReference>
<gene>
    <name evidence="2" type="ORF">IW254_000323</name>
</gene>
<reference evidence="2" key="1">
    <citation type="submission" date="2020-11" db="EMBL/GenBank/DDBJ databases">
        <title>Sequencing the genomes of 1000 actinobacteria strains.</title>
        <authorList>
            <person name="Klenk H.-P."/>
        </authorList>
    </citation>
    <scope>NUCLEOTIDE SEQUENCE</scope>
    <source>
        <strain evidence="2">DSM 45632</strain>
    </source>
</reference>
<name>A0A931DYI3_9CORY</name>
<dbReference type="Proteomes" id="UP000658613">
    <property type="component" value="Unassembled WGS sequence"/>
</dbReference>
<feature type="region of interest" description="Disordered" evidence="1">
    <location>
        <begin position="117"/>
        <end position="150"/>
    </location>
</feature>
<keyword evidence="3" id="KW-1185">Reference proteome</keyword>
<sequence>MKFRRVGDSETMQNQNPIPATVIKVNHEFAGKTFLFPSTVMAKATSPFLLSHVDDEDIIRAAKRVSDSKEALTREEIAVRKDKLDTKRSTDAEVELAPVAEDVVIKELTRRVFGQRGCYPGQEERDHPGAIRPSDVHGERRYRPLDRKGEAVRC</sequence>
<proteinExistence type="predicted"/>
<evidence type="ECO:0000313" key="3">
    <source>
        <dbReference type="Proteomes" id="UP000658613"/>
    </source>
</evidence>
<accession>A0A931DYI3</accession>
<evidence type="ECO:0000313" key="2">
    <source>
        <dbReference type="EMBL" id="MBG6121354.1"/>
    </source>
</evidence>
<dbReference type="EMBL" id="JADOUE010000001">
    <property type="protein sequence ID" value="MBG6121354.1"/>
    <property type="molecule type" value="Genomic_DNA"/>
</dbReference>
<protein>
    <submittedName>
        <fullName evidence="2">Uncharacterized protein</fullName>
    </submittedName>
</protein>
<evidence type="ECO:0000256" key="1">
    <source>
        <dbReference type="SAM" id="MobiDB-lite"/>
    </source>
</evidence>
<dbReference type="AlphaFoldDB" id="A0A931DYI3"/>
<feature type="compositionally biased region" description="Basic and acidic residues" evidence="1">
    <location>
        <begin position="122"/>
        <end position="150"/>
    </location>
</feature>